<sequence length="297" mass="32991">MKCYKKYGLLILGLVCIATGIQAQTTSADASTKTEAVKLPSYRKLKDVRYSKEDKDNVMDAYIPRDYDNAKVIVYLHGSGWTGGDKKEFPEVLIEELVGRQKYIVVSANYRLVKDGKNRFPAQMEDITSLLSFLSHNASRYHFNGKEFALMGGSAGAHLAMLYAYGYDSAKLIKTVVDFWGPTDLADKAVRAENKEADAKVTNLLGVADPAAQICLDASPYYRLTKATGVPTLLFHGGQDPLVPVAQANKMYKKLQELDIPAQYEYYPEEGHGMRGAAAMDVFNKTLAWLNKYFPAL</sequence>
<dbReference type="InterPro" id="IPR050300">
    <property type="entry name" value="GDXG_lipolytic_enzyme"/>
</dbReference>
<keyword evidence="1 4" id="KW-0378">Hydrolase</keyword>
<keyword evidence="2" id="KW-0732">Signal</keyword>
<comment type="caution">
    <text evidence="4">The sequence shown here is derived from an EMBL/GenBank/DDBJ whole genome shotgun (WGS) entry which is preliminary data.</text>
</comment>
<organism evidence="4 5">
    <name type="scientific">Chitinophaga defluvii</name>
    <dbReference type="NCBI Taxonomy" id="3163343"/>
    <lineage>
        <taxon>Bacteria</taxon>
        <taxon>Pseudomonadati</taxon>
        <taxon>Bacteroidota</taxon>
        <taxon>Chitinophagia</taxon>
        <taxon>Chitinophagales</taxon>
        <taxon>Chitinophagaceae</taxon>
        <taxon>Chitinophaga</taxon>
    </lineage>
</organism>
<dbReference type="Gene3D" id="3.40.50.1820">
    <property type="entry name" value="alpha/beta hydrolase"/>
    <property type="match status" value="1"/>
</dbReference>
<keyword evidence="5" id="KW-1185">Reference proteome</keyword>
<proteinExistence type="predicted"/>
<dbReference type="Proteomes" id="UP001549749">
    <property type="component" value="Unassembled WGS sequence"/>
</dbReference>
<gene>
    <name evidence="4" type="ORF">ABR189_06550</name>
</gene>
<protein>
    <submittedName>
        <fullName evidence="4">Alpha/beta hydrolase</fullName>
    </submittedName>
</protein>
<feature type="signal peptide" evidence="2">
    <location>
        <begin position="1"/>
        <end position="23"/>
    </location>
</feature>
<reference evidence="4 5" key="1">
    <citation type="submission" date="2024-06" db="EMBL/GenBank/DDBJ databases">
        <title>Chitinophaga defluvii sp. nov., isolated from municipal sewage.</title>
        <authorList>
            <person name="Zhang L."/>
        </authorList>
    </citation>
    <scope>NUCLEOTIDE SEQUENCE [LARGE SCALE GENOMIC DNA]</scope>
    <source>
        <strain evidence="4 5">H8</strain>
    </source>
</reference>
<dbReference type="PANTHER" id="PTHR48081">
    <property type="entry name" value="AB HYDROLASE SUPERFAMILY PROTEIN C4A8.06C"/>
    <property type="match status" value="1"/>
</dbReference>
<name>A0ABV2T1W9_9BACT</name>
<feature type="domain" description="BD-FAE-like" evidence="3">
    <location>
        <begin position="59"/>
        <end position="255"/>
    </location>
</feature>
<dbReference type="InterPro" id="IPR029058">
    <property type="entry name" value="AB_hydrolase_fold"/>
</dbReference>
<dbReference type="SUPFAM" id="SSF53474">
    <property type="entry name" value="alpha/beta-Hydrolases"/>
    <property type="match status" value="1"/>
</dbReference>
<dbReference type="InterPro" id="IPR049492">
    <property type="entry name" value="BD-FAE-like_dom"/>
</dbReference>
<evidence type="ECO:0000256" key="1">
    <source>
        <dbReference type="ARBA" id="ARBA00022801"/>
    </source>
</evidence>
<feature type="chain" id="PRO_5045493713" evidence="2">
    <location>
        <begin position="24"/>
        <end position="297"/>
    </location>
</feature>
<evidence type="ECO:0000313" key="4">
    <source>
        <dbReference type="EMBL" id="MET6997019.1"/>
    </source>
</evidence>
<evidence type="ECO:0000313" key="5">
    <source>
        <dbReference type="Proteomes" id="UP001549749"/>
    </source>
</evidence>
<dbReference type="Pfam" id="PF20434">
    <property type="entry name" value="BD-FAE"/>
    <property type="match status" value="1"/>
</dbReference>
<dbReference type="RefSeq" id="WP_354659660.1">
    <property type="nucleotide sequence ID" value="NZ_JBEXAC010000001.1"/>
</dbReference>
<evidence type="ECO:0000256" key="2">
    <source>
        <dbReference type="SAM" id="SignalP"/>
    </source>
</evidence>
<evidence type="ECO:0000259" key="3">
    <source>
        <dbReference type="Pfam" id="PF20434"/>
    </source>
</evidence>
<dbReference type="EMBL" id="JBEXAC010000001">
    <property type="protein sequence ID" value="MET6997019.1"/>
    <property type="molecule type" value="Genomic_DNA"/>
</dbReference>
<accession>A0ABV2T1W9</accession>
<dbReference type="GO" id="GO:0016787">
    <property type="term" value="F:hydrolase activity"/>
    <property type="evidence" value="ECO:0007669"/>
    <property type="project" value="UniProtKB-KW"/>
</dbReference>